<accession>A0AAV7QB64</accession>
<keyword evidence="3" id="KW-1185">Reference proteome</keyword>
<proteinExistence type="predicted"/>
<dbReference type="EMBL" id="JANPWB010000010">
    <property type="protein sequence ID" value="KAJ1135828.1"/>
    <property type="molecule type" value="Genomic_DNA"/>
</dbReference>
<sequence length="90" mass="10064">MDGDTEDNEVPGAAAVGRIRGETTEGCLEPALHRCLRPEEEEERKKETQEPDWERDQEDQTTVAHTPSHGPRQVWASSLFAHWQGAGRVG</sequence>
<organism evidence="2 3">
    <name type="scientific">Pleurodeles waltl</name>
    <name type="common">Iberian ribbed newt</name>
    <dbReference type="NCBI Taxonomy" id="8319"/>
    <lineage>
        <taxon>Eukaryota</taxon>
        <taxon>Metazoa</taxon>
        <taxon>Chordata</taxon>
        <taxon>Craniata</taxon>
        <taxon>Vertebrata</taxon>
        <taxon>Euteleostomi</taxon>
        <taxon>Amphibia</taxon>
        <taxon>Batrachia</taxon>
        <taxon>Caudata</taxon>
        <taxon>Salamandroidea</taxon>
        <taxon>Salamandridae</taxon>
        <taxon>Pleurodelinae</taxon>
        <taxon>Pleurodeles</taxon>
    </lineage>
</organism>
<name>A0AAV7QB64_PLEWA</name>
<evidence type="ECO:0000313" key="3">
    <source>
        <dbReference type="Proteomes" id="UP001066276"/>
    </source>
</evidence>
<evidence type="ECO:0000256" key="1">
    <source>
        <dbReference type="SAM" id="MobiDB-lite"/>
    </source>
</evidence>
<feature type="compositionally biased region" description="Basic and acidic residues" evidence="1">
    <location>
        <begin position="43"/>
        <end position="54"/>
    </location>
</feature>
<evidence type="ECO:0000313" key="2">
    <source>
        <dbReference type="EMBL" id="KAJ1135828.1"/>
    </source>
</evidence>
<dbReference type="AlphaFoldDB" id="A0AAV7QB64"/>
<protein>
    <submittedName>
        <fullName evidence="2">Uncharacterized protein</fullName>
    </submittedName>
</protein>
<dbReference type="Proteomes" id="UP001066276">
    <property type="component" value="Chromosome 6"/>
</dbReference>
<gene>
    <name evidence="2" type="ORF">NDU88_002258</name>
</gene>
<reference evidence="2" key="1">
    <citation type="journal article" date="2022" name="bioRxiv">
        <title>Sequencing and chromosome-scale assembly of the giantPleurodeles waltlgenome.</title>
        <authorList>
            <person name="Brown T."/>
            <person name="Elewa A."/>
            <person name="Iarovenko S."/>
            <person name="Subramanian E."/>
            <person name="Araus A.J."/>
            <person name="Petzold A."/>
            <person name="Susuki M."/>
            <person name="Suzuki K.-i.T."/>
            <person name="Hayashi T."/>
            <person name="Toyoda A."/>
            <person name="Oliveira C."/>
            <person name="Osipova E."/>
            <person name="Leigh N.D."/>
            <person name="Simon A."/>
            <person name="Yun M.H."/>
        </authorList>
    </citation>
    <scope>NUCLEOTIDE SEQUENCE</scope>
    <source>
        <strain evidence="2">20211129_DDA</strain>
        <tissue evidence="2">Liver</tissue>
    </source>
</reference>
<feature type="region of interest" description="Disordered" evidence="1">
    <location>
        <begin position="1"/>
        <end position="73"/>
    </location>
</feature>
<comment type="caution">
    <text evidence="2">The sequence shown here is derived from an EMBL/GenBank/DDBJ whole genome shotgun (WGS) entry which is preliminary data.</text>
</comment>